<dbReference type="InterPro" id="IPR036291">
    <property type="entry name" value="NAD(P)-bd_dom_sf"/>
</dbReference>
<comment type="caution">
    <text evidence="5">The sequence shown here is derived from an EMBL/GenBank/DDBJ whole genome shotgun (WGS) entry which is preliminary data.</text>
</comment>
<evidence type="ECO:0000259" key="4">
    <source>
        <dbReference type="SMART" id="SM00822"/>
    </source>
</evidence>
<evidence type="ECO:0000256" key="3">
    <source>
        <dbReference type="RuleBase" id="RU000363"/>
    </source>
</evidence>
<dbReference type="PRINTS" id="PR00081">
    <property type="entry name" value="GDHRDH"/>
</dbReference>
<keyword evidence="6" id="KW-1185">Reference proteome</keyword>
<evidence type="ECO:0000313" key="6">
    <source>
        <dbReference type="Proteomes" id="UP001320420"/>
    </source>
</evidence>
<dbReference type="InterPro" id="IPR002347">
    <property type="entry name" value="SDR_fam"/>
</dbReference>
<dbReference type="SMART" id="SM00822">
    <property type="entry name" value="PKS_KR"/>
    <property type="match status" value="1"/>
</dbReference>
<evidence type="ECO:0000313" key="5">
    <source>
        <dbReference type="EMBL" id="KAK7752548.1"/>
    </source>
</evidence>
<protein>
    <recommendedName>
        <fullName evidence="4">Ketoreductase domain-containing protein</fullName>
    </recommendedName>
</protein>
<dbReference type="PANTHER" id="PTHR42760">
    <property type="entry name" value="SHORT-CHAIN DEHYDROGENASES/REDUCTASES FAMILY MEMBER"/>
    <property type="match status" value="1"/>
</dbReference>
<sequence length="299" mass="32467">MDASQLTNWPAIQKFVATYHTDTYDLISPAHVDLSGKSVLVTGASKGIGRQIALRFARAGCSQIAVAARSGSSLAEVEKAIVAAAAEAGRPKPQILAAQADLTVEADVASIASRINAEFGGKLDVLVNNAGRADTFQPITASEPDDFWSAWETNMKSTYLVTRALIPALLKSPTRALINVSSAGANMLTSGAYGYQTTKFALCRFNEFMAREYQSEGLIAIAVHPGDVLTDMTLGVPEQYKNLFVDKPELAGDALVWLSKERREWLNGRFVSVNWDAGQLEAKRDEIVERDLLKFRLTL</sequence>
<organism evidence="5 6">
    <name type="scientific">Diatrype stigma</name>
    <dbReference type="NCBI Taxonomy" id="117547"/>
    <lineage>
        <taxon>Eukaryota</taxon>
        <taxon>Fungi</taxon>
        <taxon>Dikarya</taxon>
        <taxon>Ascomycota</taxon>
        <taxon>Pezizomycotina</taxon>
        <taxon>Sordariomycetes</taxon>
        <taxon>Xylariomycetidae</taxon>
        <taxon>Xylariales</taxon>
        <taxon>Diatrypaceae</taxon>
        <taxon>Diatrype</taxon>
    </lineage>
</organism>
<dbReference type="AlphaFoldDB" id="A0AAN9URH1"/>
<dbReference type="Pfam" id="PF00106">
    <property type="entry name" value="adh_short"/>
    <property type="match status" value="1"/>
</dbReference>
<dbReference type="PRINTS" id="PR00080">
    <property type="entry name" value="SDRFAMILY"/>
</dbReference>
<accession>A0AAN9URH1</accession>
<dbReference type="CDD" id="cd05233">
    <property type="entry name" value="SDR_c"/>
    <property type="match status" value="1"/>
</dbReference>
<gene>
    <name evidence="5" type="ORF">SLS62_005516</name>
</gene>
<keyword evidence="2" id="KW-0560">Oxidoreductase</keyword>
<evidence type="ECO:0000256" key="2">
    <source>
        <dbReference type="ARBA" id="ARBA00023002"/>
    </source>
</evidence>
<dbReference type="EMBL" id="JAKJXP020000037">
    <property type="protein sequence ID" value="KAK7752548.1"/>
    <property type="molecule type" value="Genomic_DNA"/>
</dbReference>
<dbReference type="PANTHER" id="PTHR42760:SF37">
    <property type="entry name" value="CLAVALDEHYDE DEHYDROGENASE"/>
    <property type="match status" value="1"/>
</dbReference>
<proteinExistence type="inferred from homology"/>
<dbReference type="GO" id="GO:0016616">
    <property type="term" value="F:oxidoreductase activity, acting on the CH-OH group of donors, NAD or NADP as acceptor"/>
    <property type="evidence" value="ECO:0007669"/>
    <property type="project" value="TreeGrafter"/>
</dbReference>
<dbReference type="SUPFAM" id="SSF51735">
    <property type="entry name" value="NAD(P)-binding Rossmann-fold domains"/>
    <property type="match status" value="1"/>
</dbReference>
<reference evidence="5 6" key="1">
    <citation type="submission" date="2024-02" db="EMBL/GenBank/DDBJ databases">
        <title>De novo assembly and annotation of 12 fungi associated with fruit tree decline syndrome in Ontario, Canada.</title>
        <authorList>
            <person name="Sulman M."/>
            <person name="Ellouze W."/>
            <person name="Ilyukhin E."/>
        </authorList>
    </citation>
    <scope>NUCLEOTIDE SEQUENCE [LARGE SCALE GENOMIC DNA]</scope>
    <source>
        <strain evidence="5 6">M11/M66-122</strain>
    </source>
</reference>
<evidence type="ECO:0000256" key="1">
    <source>
        <dbReference type="ARBA" id="ARBA00006484"/>
    </source>
</evidence>
<comment type="similarity">
    <text evidence="1 3">Belongs to the short-chain dehydrogenases/reductases (SDR) family.</text>
</comment>
<feature type="domain" description="Ketoreductase" evidence="4">
    <location>
        <begin position="37"/>
        <end position="232"/>
    </location>
</feature>
<dbReference type="Gene3D" id="3.40.50.720">
    <property type="entry name" value="NAD(P)-binding Rossmann-like Domain"/>
    <property type="match status" value="1"/>
</dbReference>
<dbReference type="InterPro" id="IPR057326">
    <property type="entry name" value="KR_dom"/>
</dbReference>
<name>A0AAN9URH1_9PEZI</name>
<dbReference type="Proteomes" id="UP001320420">
    <property type="component" value="Unassembled WGS sequence"/>
</dbReference>